<proteinExistence type="predicted"/>
<dbReference type="Pfam" id="PF04434">
    <property type="entry name" value="SWIM"/>
    <property type="match status" value="1"/>
</dbReference>
<dbReference type="EMBL" id="JAPTMY010000043">
    <property type="protein sequence ID" value="MCZ0859231.1"/>
    <property type="molecule type" value="Genomic_DNA"/>
</dbReference>
<evidence type="ECO:0000256" key="1">
    <source>
        <dbReference type="PROSITE-ProRule" id="PRU00325"/>
    </source>
</evidence>
<keyword evidence="1" id="KW-0862">Zinc</keyword>
<dbReference type="InterPro" id="IPR007527">
    <property type="entry name" value="Znf_SWIM"/>
</dbReference>
<accession>A0ABT4ICG3</accession>
<dbReference type="RefSeq" id="WP_268918492.1">
    <property type="nucleotide sequence ID" value="NZ_JAPTMY010000043.1"/>
</dbReference>
<organism evidence="4 5">
    <name type="scientific">Actinomyces israelii</name>
    <dbReference type="NCBI Taxonomy" id="1659"/>
    <lineage>
        <taxon>Bacteria</taxon>
        <taxon>Bacillati</taxon>
        <taxon>Actinomycetota</taxon>
        <taxon>Actinomycetes</taxon>
        <taxon>Actinomycetales</taxon>
        <taxon>Actinomycetaceae</taxon>
        <taxon>Actinomyces</taxon>
    </lineage>
</organism>
<evidence type="ECO:0000256" key="2">
    <source>
        <dbReference type="SAM" id="MobiDB-lite"/>
    </source>
</evidence>
<reference evidence="4" key="1">
    <citation type="submission" date="2022-10" db="EMBL/GenBank/DDBJ databases">
        <title>Genome sequence of Actinomyces israelii ATCC 10048.</title>
        <authorList>
            <person name="Watt R.M."/>
            <person name="Tong W.M."/>
        </authorList>
    </citation>
    <scope>NUCLEOTIDE SEQUENCE</scope>
    <source>
        <strain evidence="4">ATCC 10048</strain>
    </source>
</reference>
<feature type="domain" description="SWIM-type" evidence="3">
    <location>
        <begin position="57"/>
        <end position="90"/>
    </location>
</feature>
<protein>
    <submittedName>
        <fullName evidence="4">SWIM zinc finger domain-containing protein</fullName>
    </submittedName>
</protein>
<feature type="region of interest" description="Disordered" evidence="2">
    <location>
        <begin position="118"/>
        <end position="150"/>
    </location>
</feature>
<evidence type="ECO:0000313" key="5">
    <source>
        <dbReference type="Proteomes" id="UP001072034"/>
    </source>
</evidence>
<sequence length="445" mass="47436">MTTTTEAWSPARVASIAPDGQVAAAGLTLSTRGSWTGVGHRGDLLWGRCQGSGKKSYQVCVDLSGPAFRCSCPSRKIPCKHVVGLMHLWSDGRAGEAEPADFVRQWAQRRKARAAKAAARATGATADADDASPAGRRAGSQASTRREQRVTDGLDELDRWLTDQVEQGIATTSEGLPAALRRLAARMVDAQAPALALRLTELADAGDTAPDWARSLTAELGTIHLLVRAWQVREHLSADLVAAVHQQLGLSVRSETVRAEPEVADHWVVAGSQDRGEGRGVARHSWLYGRRTGRWARIVAYAREREDLPRTYTAGTQVEAGLHFYPGTSLRALSQQEYPSTGAVTGWSPVPLSIAGAREAWRDALAADPWADARPAIVVGRLATDDGGRLALADDTTMLPLTGGPDRHRRLALSAACDDAMVAGVLSPAGLQPLTLVTEGTVVPL</sequence>
<evidence type="ECO:0000259" key="3">
    <source>
        <dbReference type="PROSITE" id="PS50966"/>
    </source>
</evidence>
<keyword evidence="5" id="KW-1185">Reference proteome</keyword>
<dbReference type="PROSITE" id="PS50966">
    <property type="entry name" value="ZF_SWIM"/>
    <property type="match status" value="1"/>
</dbReference>
<keyword evidence="1" id="KW-0479">Metal-binding</keyword>
<name>A0ABT4ICG3_9ACTO</name>
<gene>
    <name evidence="4" type="ORF">OHJ16_14405</name>
</gene>
<keyword evidence="1" id="KW-0863">Zinc-finger</keyword>
<comment type="caution">
    <text evidence="4">The sequence shown here is derived from an EMBL/GenBank/DDBJ whole genome shotgun (WGS) entry which is preliminary data.</text>
</comment>
<evidence type="ECO:0000313" key="4">
    <source>
        <dbReference type="EMBL" id="MCZ0859231.1"/>
    </source>
</evidence>
<dbReference type="Proteomes" id="UP001072034">
    <property type="component" value="Unassembled WGS sequence"/>
</dbReference>